<dbReference type="InterPro" id="IPR049732">
    <property type="entry name" value="Smlt3025-like"/>
</dbReference>
<dbReference type="OrthoDB" id="6822162at2"/>
<evidence type="ECO:0000256" key="1">
    <source>
        <dbReference type="SAM" id="SignalP"/>
    </source>
</evidence>
<sequence length="291" mass="32427">MSVRASDRCLALALAVALSQGACAQDGSNGTGARINMEGATEIGRTVDGRTYTNAPVEVKLGPNTFKIPSNYFDSQLGPWPGEGITLVIEWPDMKPTPPGARVDPRTNDFRKEITALVDYIDRVPIETLLAVNASTDRVTAPGSMNARDPRDRLDLRVAQPEVMGLTPYAIDETKMAAFSKEYEAQEGKPPVRNPAFEKDWYVARDAKGQLTTFIKCDSHKFIPNDGARLEGREIATDMVGDDSRIADCTQYFVDIENKLSFSVYYYRVYLKDWKRIQETFLDLLKRSKVG</sequence>
<name>A0A4Q8M352_9GAMM</name>
<comment type="caution">
    <text evidence="2">The sequence shown here is derived from an EMBL/GenBank/DDBJ whole genome shotgun (WGS) entry which is preliminary data.</text>
</comment>
<accession>A0A4Q8M352</accession>
<proteinExistence type="predicted"/>
<feature type="signal peptide" evidence="1">
    <location>
        <begin position="1"/>
        <end position="24"/>
    </location>
</feature>
<protein>
    <submittedName>
        <fullName evidence="2">Uncharacterized protein</fullName>
    </submittedName>
</protein>
<keyword evidence="1" id="KW-0732">Signal</keyword>
<evidence type="ECO:0000313" key="3">
    <source>
        <dbReference type="Proteomes" id="UP000294164"/>
    </source>
</evidence>
<feature type="chain" id="PRO_5020332212" evidence="1">
    <location>
        <begin position="25"/>
        <end position="291"/>
    </location>
</feature>
<dbReference type="EMBL" id="SHMG01000005">
    <property type="protein sequence ID" value="TAA42407.1"/>
    <property type="molecule type" value="Genomic_DNA"/>
</dbReference>
<dbReference type="RefSeq" id="WP_130534408.1">
    <property type="nucleotide sequence ID" value="NZ_SHMG01000005.1"/>
</dbReference>
<dbReference type="CDD" id="cd20897">
    <property type="entry name" value="Smlt3025-like"/>
    <property type="match status" value="1"/>
</dbReference>
<organism evidence="2 3">
    <name type="scientific">Pseudoxanthomonas winnipegensis</name>
    <dbReference type="NCBI Taxonomy" id="2480810"/>
    <lineage>
        <taxon>Bacteria</taxon>
        <taxon>Pseudomonadati</taxon>
        <taxon>Pseudomonadota</taxon>
        <taxon>Gammaproteobacteria</taxon>
        <taxon>Lysobacterales</taxon>
        <taxon>Lysobacteraceae</taxon>
        <taxon>Pseudoxanthomonas</taxon>
    </lineage>
</organism>
<gene>
    <name evidence="2" type="ORF">EA655_10250</name>
</gene>
<dbReference type="Proteomes" id="UP000294164">
    <property type="component" value="Unassembled WGS sequence"/>
</dbReference>
<dbReference type="AlphaFoldDB" id="A0A4Q8M352"/>
<reference evidence="2 3" key="1">
    <citation type="submission" date="2019-02" db="EMBL/GenBank/DDBJ databases">
        <title>WGS of Pseudoxanthomonas species novum from clinical isolates.</title>
        <authorList>
            <person name="Bernier A.-M."/>
            <person name="Bernard K."/>
            <person name="Vachon A."/>
        </authorList>
    </citation>
    <scope>NUCLEOTIDE SEQUENCE [LARGE SCALE GENOMIC DNA]</scope>
    <source>
        <strain evidence="2 3">NML130969</strain>
    </source>
</reference>
<evidence type="ECO:0000313" key="2">
    <source>
        <dbReference type="EMBL" id="TAA42407.1"/>
    </source>
</evidence>